<feature type="transmembrane region" description="Helical" evidence="10">
    <location>
        <begin position="650"/>
        <end position="672"/>
    </location>
</feature>
<evidence type="ECO:0000256" key="2">
    <source>
        <dbReference type="ARBA" id="ARBA00004127"/>
    </source>
</evidence>
<feature type="transmembrane region" description="Helical" evidence="10">
    <location>
        <begin position="739"/>
        <end position="758"/>
    </location>
</feature>
<evidence type="ECO:0000256" key="1">
    <source>
        <dbReference type="ARBA" id="ARBA00000900"/>
    </source>
</evidence>
<evidence type="ECO:0000256" key="9">
    <source>
        <dbReference type="ARBA" id="ARBA00023136"/>
    </source>
</evidence>
<feature type="signal peptide" evidence="11">
    <location>
        <begin position="1"/>
        <end position="28"/>
    </location>
</feature>
<evidence type="ECO:0000256" key="4">
    <source>
        <dbReference type="ARBA" id="ARBA00012483"/>
    </source>
</evidence>
<comment type="subcellular location">
    <subcellularLocation>
        <location evidence="2">Endomembrane system</location>
        <topology evidence="2">Multi-pass membrane protein</topology>
    </subcellularLocation>
</comment>
<evidence type="ECO:0000259" key="13">
    <source>
        <dbReference type="Pfam" id="PF25333"/>
    </source>
</evidence>
<comment type="catalytic activity">
    <reaction evidence="1">
        <text>S-ubiquitinyl-[E2 ubiquitin-conjugating enzyme]-L-cysteine + [acceptor protein]-L-lysine = [E2 ubiquitin-conjugating enzyme]-L-cysteine + N(6)-ubiquitinyl-[acceptor protein]-L-lysine.</text>
        <dbReference type="EC" id="2.3.2.27"/>
    </reaction>
</comment>
<feature type="chain" id="PRO_5045398339" description="RING-type E3 ubiquitin transferase" evidence="11">
    <location>
        <begin position="29"/>
        <end position="1804"/>
    </location>
</feature>
<feature type="transmembrane region" description="Helical" evidence="10">
    <location>
        <begin position="1749"/>
        <end position="1767"/>
    </location>
</feature>
<feature type="transmembrane region" description="Helical" evidence="10">
    <location>
        <begin position="616"/>
        <end position="638"/>
    </location>
</feature>
<feature type="transmembrane region" description="Helical" evidence="10">
    <location>
        <begin position="1639"/>
        <end position="1657"/>
    </location>
</feature>
<keyword evidence="11" id="KW-0732">Signal</keyword>
<evidence type="ECO:0000259" key="12">
    <source>
        <dbReference type="Pfam" id="PF11145"/>
    </source>
</evidence>
<dbReference type="EC" id="2.3.2.27" evidence="4"/>
<dbReference type="Pfam" id="PF25333">
    <property type="entry name" value="DUF2921_N"/>
    <property type="match status" value="6"/>
</dbReference>
<keyword evidence="6 10" id="KW-0812">Transmembrane</keyword>
<feature type="transmembrane region" description="Helical" evidence="10">
    <location>
        <begin position="1554"/>
        <end position="1572"/>
    </location>
</feature>
<dbReference type="EMBL" id="JBBPBN010000069">
    <property type="protein sequence ID" value="KAK8985670.1"/>
    <property type="molecule type" value="Genomic_DNA"/>
</dbReference>
<feature type="domain" description="DUF2921" evidence="13">
    <location>
        <begin position="914"/>
        <end position="1094"/>
    </location>
</feature>
<keyword evidence="9 10" id="KW-0472">Membrane</keyword>
<reference evidence="14 15" key="1">
    <citation type="journal article" date="2024" name="G3 (Bethesda)">
        <title>Genome assembly of Hibiscus sabdariffa L. provides insights into metabolisms of medicinal natural products.</title>
        <authorList>
            <person name="Kim T."/>
        </authorList>
    </citation>
    <scope>NUCLEOTIDE SEQUENCE [LARGE SCALE GENOMIC DNA]</scope>
    <source>
        <strain evidence="14">TK-2024</strain>
        <tissue evidence="14">Old leaves</tissue>
    </source>
</reference>
<feature type="domain" description="SWEET-like" evidence="12">
    <location>
        <begin position="1514"/>
        <end position="1781"/>
    </location>
</feature>
<proteinExistence type="predicted"/>
<evidence type="ECO:0000256" key="6">
    <source>
        <dbReference type="ARBA" id="ARBA00022692"/>
    </source>
</evidence>
<dbReference type="PANTHER" id="PTHR33389">
    <property type="entry name" value="FAMILY PROTEIN, PUTATIVE (DUF2921)-RELATED"/>
    <property type="match status" value="1"/>
</dbReference>
<feature type="domain" description="DUF2921" evidence="13">
    <location>
        <begin position="33"/>
        <end position="216"/>
    </location>
</feature>
<dbReference type="Proteomes" id="UP001396334">
    <property type="component" value="Unassembled WGS sequence"/>
</dbReference>
<feature type="domain" description="DUF2921" evidence="13">
    <location>
        <begin position="236"/>
        <end position="389"/>
    </location>
</feature>
<evidence type="ECO:0000256" key="10">
    <source>
        <dbReference type="SAM" id="Phobius"/>
    </source>
</evidence>
<keyword evidence="7" id="KW-0833">Ubl conjugation pathway</keyword>
<feature type="domain" description="DUF2921" evidence="13">
    <location>
        <begin position="416"/>
        <end position="600"/>
    </location>
</feature>
<evidence type="ECO:0000256" key="7">
    <source>
        <dbReference type="ARBA" id="ARBA00022786"/>
    </source>
</evidence>
<keyword evidence="5" id="KW-0808">Transferase</keyword>
<feature type="domain" description="DUF2921" evidence="13">
    <location>
        <begin position="1315"/>
        <end position="1500"/>
    </location>
</feature>
<dbReference type="PANTHER" id="PTHR33389:SF17">
    <property type="entry name" value="DUF2921 FAMILY PROTEIN"/>
    <property type="match status" value="1"/>
</dbReference>
<comment type="caution">
    <text evidence="14">The sequence shown here is derived from an EMBL/GenBank/DDBJ whole genome shotgun (WGS) entry which is preliminary data.</text>
</comment>
<evidence type="ECO:0000256" key="8">
    <source>
        <dbReference type="ARBA" id="ARBA00022989"/>
    </source>
</evidence>
<comment type="pathway">
    <text evidence="3">Protein modification; protein ubiquitination.</text>
</comment>
<protein>
    <recommendedName>
        <fullName evidence="4">RING-type E3 ubiquitin transferase</fullName>
        <ecNumber evidence="4">2.3.2.27</ecNumber>
    </recommendedName>
</protein>
<organism evidence="14 15">
    <name type="scientific">Hibiscus sabdariffa</name>
    <name type="common">roselle</name>
    <dbReference type="NCBI Taxonomy" id="183260"/>
    <lineage>
        <taxon>Eukaryota</taxon>
        <taxon>Viridiplantae</taxon>
        <taxon>Streptophyta</taxon>
        <taxon>Embryophyta</taxon>
        <taxon>Tracheophyta</taxon>
        <taxon>Spermatophyta</taxon>
        <taxon>Magnoliopsida</taxon>
        <taxon>eudicotyledons</taxon>
        <taxon>Gunneridae</taxon>
        <taxon>Pentapetalae</taxon>
        <taxon>rosids</taxon>
        <taxon>malvids</taxon>
        <taxon>Malvales</taxon>
        <taxon>Malvaceae</taxon>
        <taxon>Malvoideae</taxon>
        <taxon>Hibiscus</taxon>
    </lineage>
</organism>
<evidence type="ECO:0000313" key="14">
    <source>
        <dbReference type="EMBL" id="KAK8985670.1"/>
    </source>
</evidence>
<dbReference type="InterPro" id="IPR057425">
    <property type="entry name" value="DUF2921_N"/>
</dbReference>
<evidence type="ECO:0000256" key="11">
    <source>
        <dbReference type="SAM" id="SignalP"/>
    </source>
</evidence>
<feature type="transmembrane region" description="Helical" evidence="10">
    <location>
        <begin position="1703"/>
        <end position="1721"/>
    </location>
</feature>
<sequence length="1804" mass="204082">MKLSMFPWLPTLIVSFLLISFSVKPISSVVGSYSNHCSSTVMESVPNSRPPDFEFGPFGSHQSGFYYSDGNFRVVSANITRYLNSFSFYTTVVDQTDKDGTFMIEGSFELHSQFYFRSPLTGTSKDPDVTPHEPPVVAEFKNPFVLKLHGFWSESSGKLCMVGTGSAYLKEGTLLSPAAVLKLHNIKNSSSITSLITGTLESLSPSNDNNYFEPISILMHPQRNYKFTFVSGDSTDEFSSESDSEKSLPIYSYTGCRSNKKCLPFSGVIADLPGSMSLAVINCTDVQKRVQIFLKFEDNTKFSSLFHRFNPNTTLIGEGMWDEKKYQLHVLLCRFLDIANSWSNARVGDCTTSLSLRFPAIWSIKETSTIMGQIWTNKTEDDSGYFERIVFRSTRNHIESPYNLKYEYTELDRVRDSCPEKKLDRNKRQRYPSPYSSEMKFNMLVKGSKGRTGWGSADVLAIDKQFPRHTVGVVAVRTIDGFERSTKWEPQGRANLSYKIDIKLHTRPKLADESYASVVPDEKMEITAEGIYDADTGSLCMVGCRKFALIDRAPGNASMDCNILLNFQLAPVKGLENGGYIRGRIESTWEESDLLYFDHLDVSSTAYSREQARHSIWTMDLEIALVVISQTLACLFVRSQLYHAKRHPKTLPFTSLVMLVILTMGQLIPLVLNYEALFNKKLDPDTLLFQTGGWLEANEVILRITSMIAFLLQFRILQQAFSSRSNHGNQKGLWFAEKMTLFVTLSLYISGAFIVMLVDRGNYKREIVLLPTRTVDYWQRSAWDDLKSYAGLISDGFLLPQILFNMFSNSREYALSPSFYISTSLVRLLPHAYDLYNDHSYVQYKGAYIYVNPADVFFSTAWDVIIPIGVLLFAAIIYLQQQCGGCCIVPKSFRWRESYEKIPSVRGTTTEFVYGHYCDSVVHESGTVDEEFKVSPFPGRQNGYYRGGGNLLNRSSDQYYYPPASKVLVFETHHVYMTRIKDVFKVEGNLIFESSYYYEQSFSNHRGYYYSYSSDSSARGALDFDFHGFWSRATGKLCMVGSGYTFTKEGKQLHLAAVLKLNNVTDSSDIYTIITGTMDSLYHANEPNYFDPISVLMFPLGSYKYTKASTQFSQGCPGGTDFPKTSSLSLTRTRPVCDMFSVRGKAFELEYAMGCDSSKSCSPLGDGARYSPRFMYLSMIQCSDDMQSIRFLIEFPDDTYMRYSSSSNFSTSLIGEGSWDAKQNRLCIVACRIEDASSSSLEKSHVGDCTTRLSLRFPAVLSIRNTSTLTGEIWSEKLRNESGFFNRIVFRDTDNNQGQIQLQGLKYEYMETDNVKKSCPKKSINGNSSRQYPMGYSTDMAFSMSIKGPKGSIGWGSSSPLAVGDQPDQMFPFLIPSSSSRPKRSDVDSDAGVSLLNISYKMRIELSSSNLDAALGPFNQSSNRYLEIQISAEGVYDAEFGHLCMIGCRHLRLHNKSMEDCKILINVQFPPLNSDRKGSKIKGSIESTRDKSDHLHFKPLEFSGRAYYNSWAVESIWRMDFEMVMSVISNTLAIVFVVLQIFHVRRHPGVCPSVSLLMLVILALGHLVPLVLNLEAMFDQDSERSVWVRSGTWLEMNEVVIRAVTMVAFLLHFRLLMLSWTARCSEEKNKALWIAEKRGLYVCFPVFIAGGLIIGTAGQQHSSSYIEKTILGCSRAYAGLILDAFLFPQIVFNMFLSSKEPALSRFFYIGITLVRLVPHGYDLYRVHNYADVADSYIYADPTADYYSTAWDFIIPMVGLFFAATVYLQQRFGGRCFLPKRFRESVVYEELPVDSEEQFPLKSSS</sequence>
<feature type="transmembrane region" description="Helical" evidence="10">
    <location>
        <begin position="856"/>
        <end position="879"/>
    </location>
</feature>
<feature type="transmembrane region" description="Helical" evidence="10">
    <location>
        <begin position="1523"/>
        <end position="1542"/>
    </location>
</feature>
<gene>
    <name evidence="14" type="ORF">V6N11_068917</name>
</gene>
<name>A0ABR2PB59_9ROSI</name>
<evidence type="ECO:0000256" key="3">
    <source>
        <dbReference type="ARBA" id="ARBA00004906"/>
    </source>
</evidence>
<accession>A0ABR2PB59</accession>
<dbReference type="InterPro" id="IPR021319">
    <property type="entry name" value="DUF2921"/>
</dbReference>
<evidence type="ECO:0000256" key="5">
    <source>
        <dbReference type="ARBA" id="ARBA00022679"/>
    </source>
</evidence>
<feature type="transmembrane region" description="Helical" evidence="10">
    <location>
        <begin position="1677"/>
        <end position="1696"/>
    </location>
</feature>
<keyword evidence="8 10" id="KW-1133">Transmembrane helix</keyword>
<feature type="domain" description="SWEET-like" evidence="12">
    <location>
        <begin position="611"/>
        <end position="893"/>
    </location>
</feature>
<keyword evidence="15" id="KW-1185">Reference proteome</keyword>
<dbReference type="Pfam" id="PF11145">
    <property type="entry name" value="DUF2921"/>
    <property type="match status" value="2"/>
</dbReference>
<feature type="transmembrane region" description="Helical" evidence="10">
    <location>
        <begin position="1599"/>
        <end position="1618"/>
    </location>
</feature>
<feature type="domain" description="DUF2921" evidence="13">
    <location>
        <begin position="1149"/>
        <end position="1288"/>
    </location>
</feature>
<evidence type="ECO:0000313" key="15">
    <source>
        <dbReference type="Proteomes" id="UP001396334"/>
    </source>
</evidence>